<reference evidence="1" key="1">
    <citation type="submission" date="2020-02" db="EMBL/GenBank/DDBJ databases">
        <authorList>
            <person name="Meier V. D."/>
        </authorList>
    </citation>
    <scope>NUCLEOTIDE SEQUENCE</scope>
    <source>
        <strain evidence="1">AVDCRST_MAG78</strain>
    </source>
</reference>
<protein>
    <submittedName>
        <fullName evidence="1">Uncharacterized protein</fullName>
    </submittedName>
</protein>
<dbReference type="AlphaFoldDB" id="A0A6J4QF85"/>
<evidence type="ECO:0000313" key="1">
    <source>
        <dbReference type="EMBL" id="CAA9443186.1"/>
    </source>
</evidence>
<accession>A0A6J4QF85</accession>
<proteinExistence type="predicted"/>
<name>A0A6J4QF85_9ACTN</name>
<dbReference type="EMBL" id="CADCVB010000173">
    <property type="protein sequence ID" value="CAA9443186.1"/>
    <property type="molecule type" value="Genomic_DNA"/>
</dbReference>
<organism evidence="1">
    <name type="scientific">uncultured Rubrobacteraceae bacterium</name>
    <dbReference type="NCBI Taxonomy" id="349277"/>
    <lineage>
        <taxon>Bacteria</taxon>
        <taxon>Bacillati</taxon>
        <taxon>Actinomycetota</taxon>
        <taxon>Rubrobacteria</taxon>
        <taxon>Rubrobacterales</taxon>
        <taxon>Rubrobacteraceae</taxon>
        <taxon>environmental samples</taxon>
    </lineage>
</organism>
<gene>
    <name evidence="1" type="ORF">AVDCRST_MAG78-2640</name>
</gene>
<sequence>MAAVQTEILFEMEPTKTGRYAPLAGRMAGAR</sequence>